<feature type="transmembrane region" description="Helical" evidence="1">
    <location>
        <begin position="305"/>
        <end position="322"/>
    </location>
</feature>
<feature type="transmembrane region" description="Helical" evidence="1">
    <location>
        <begin position="192"/>
        <end position="210"/>
    </location>
</feature>
<feature type="transmembrane region" description="Helical" evidence="1">
    <location>
        <begin position="118"/>
        <end position="145"/>
    </location>
</feature>
<comment type="caution">
    <text evidence="2">The sequence shown here is derived from an EMBL/GenBank/DDBJ whole genome shotgun (WGS) entry which is preliminary data.</text>
</comment>
<feature type="transmembrane region" description="Helical" evidence="1">
    <location>
        <begin position="377"/>
        <end position="401"/>
    </location>
</feature>
<accession>A0ABQ1NZJ2</accession>
<feature type="transmembrane region" description="Helical" evidence="1">
    <location>
        <begin position="166"/>
        <end position="186"/>
    </location>
</feature>
<protein>
    <submittedName>
        <fullName evidence="2">Uncharacterized protein</fullName>
    </submittedName>
</protein>
<feature type="transmembrane region" description="Helical" evidence="1">
    <location>
        <begin position="421"/>
        <end position="446"/>
    </location>
</feature>
<keyword evidence="1" id="KW-0812">Transmembrane</keyword>
<feature type="transmembrane region" description="Helical" evidence="1">
    <location>
        <begin position="240"/>
        <end position="259"/>
    </location>
</feature>
<keyword evidence="1" id="KW-0472">Membrane</keyword>
<feature type="transmembrane region" description="Helical" evidence="1">
    <location>
        <begin position="45"/>
        <end position="66"/>
    </location>
</feature>
<feature type="transmembrane region" description="Helical" evidence="1">
    <location>
        <begin position="342"/>
        <end position="365"/>
    </location>
</feature>
<organism evidence="2 3">
    <name type="scientific">Thalassobacillus devorans</name>
    <dbReference type="NCBI Taxonomy" id="279813"/>
    <lineage>
        <taxon>Bacteria</taxon>
        <taxon>Bacillati</taxon>
        <taxon>Bacillota</taxon>
        <taxon>Bacilli</taxon>
        <taxon>Bacillales</taxon>
        <taxon>Bacillaceae</taxon>
        <taxon>Thalassobacillus</taxon>
    </lineage>
</organism>
<dbReference type="RefSeq" id="WP_062441730.1">
    <property type="nucleotide sequence ID" value="NZ_BMCJ01000002.1"/>
</dbReference>
<dbReference type="Proteomes" id="UP000619534">
    <property type="component" value="Unassembled WGS sequence"/>
</dbReference>
<feature type="transmembrane region" description="Helical" evidence="1">
    <location>
        <begin position="12"/>
        <end position="39"/>
    </location>
</feature>
<sequence>MHFLFTSFVVIYLISIFFPYDWIIYLSGLLGMVSVVLSFSKATKLFKRTSAVFMAVGLGLMLSYDLSLVQIPVYFNRMAILISLFVMLPFMNSIITVGRYDKNVNKLMKLNTKHLGQLYYRGSLASYTVGMFLNVGVIPFVYQVIERNLKGYTANFKKKYISSLILRGYALCLVWSPMEILVGLTIDITGASYLHLLPYLLVFSVLLLLVDWTLGRKYKAQSVDRFSPGIDYNASIMKNIFYLFIYLIFFIVVVSLFRFYFQLNFLTTVTLMILPYALIWAITIKKLKFYLKYSFMVWKNKTSSLQNYVVLFLGVGFFISILEETQLIKYLQAPVMEMGALPPLLFVFIQVLFLLLAMIGFHPLVTMSIIGEAIQPTIGIINPAAVGIVLITSGLSTVMAGPYNITVSLTSMLLNENPYKISLYNIRFALLFSSTGTIIALGILWIF</sequence>
<evidence type="ECO:0000256" key="1">
    <source>
        <dbReference type="SAM" id="Phobius"/>
    </source>
</evidence>
<evidence type="ECO:0000313" key="2">
    <source>
        <dbReference type="EMBL" id="GGC83845.1"/>
    </source>
</evidence>
<dbReference type="EMBL" id="BMCJ01000002">
    <property type="protein sequence ID" value="GGC83845.1"/>
    <property type="molecule type" value="Genomic_DNA"/>
</dbReference>
<evidence type="ECO:0000313" key="3">
    <source>
        <dbReference type="Proteomes" id="UP000619534"/>
    </source>
</evidence>
<feature type="transmembrane region" description="Helical" evidence="1">
    <location>
        <begin position="78"/>
        <end position="98"/>
    </location>
</feature>
<keyword evidence="3" id="KW-1185">Reference proteome</keyword>
<proteinExistence type="predicted"/>
<reference evidence="3" key="1">
    <citation type="journal article" date="2019" name="Int. J. Syst. Evol. Microbiol.">
        <title>The Global Catalogue of Microorganisms (GCM) 10K type strain sequencing project: providing services to taxonomists for standard genome sequencing and annotation.</title>
        <authorList>
            <consortium name="The Broad Institute Genomics Platform"/>
            <consortium name="The Broad Institute Genome Sequencing Center for Infectious Disease"/>
            <person name="Wu L."/>
            <person name="Ma J."/>
        </authorList>
    </citation>
    <scope>NUCLEOTIDE SEQUENCE [LARGE SCALE GENOMIC DNA]</scope>
    <source>
        <strain evidence="3">CCM 7282</strain>
    </source>
</reference>
<keyword evidence="1" id="KW-1133">Transmembrane helix</keyword>
<feature type="transmembrane region" description="Helical" evidence="1">
    <location>
        <begin position="265"/>
        <end position="284"/>
    </location>
</feature>
<gene>
    <name evidence="2" type="ORF">GCM10007216_13080</name>
</gene>
<name>A0ABQ1NZJ2_9BACI</name>